<protein>
    <recommendedName>
        <fullName evidence="3">Pilus assembly protein</fullName>
    </recommendedName>
</protein>
<name>A0A512NJC8_9HYPH</name>
<evidence type="ECO:0008006" key="3">
    <source>
        <dbReference type="Google" id="ProtNLM"/>
    </source>
</evidence>
<dbReference type="PANTHER" id="PTHR39328">
    <property type="entry name" value="BLL2871 PROTEIN"/>
    <property type="match status" value="1"/>
</dbReference>
<dbReference type="Proteomes" id="UP000321058">
    <property type="component" value="Unassembled WGS sequence"/>
</dbReference>
<evidence type="ECO:0000313" key="2">
    <source>
        <dbReference type="Proteomes" id="UP000321058"/>
    </source>
</evidence>
<proteinExistence type="predicted"/>
<dbReference type="Gene3D" id="3.60.20.10">
    <property type="entry name" value="Glutamine Phosphoribosylpyrophosphate, subunit 1, domain 1"/>
    <property type="match status" value="1"/>
</dbReference>
<gene>
    <name evidence="1" type="ORF">RSO01_61880</name>
</gene>
<dbReference type="EMBL" id="BKAJ01000116">
    <property type="protein sequence ID" value="GEP59022.1"/>
    <property type="molecule type" value="Genomic_DNA"/>
</dbReference>
<accession>A0A512NJC8</accession>
<evidence type="ECO:0000313" key="1">
    <source>
        <dbReference type="EMBL" id="GEP59022.1"/>
    </source>
</evidence>
<dbReference type="PANTHER" id="PTHR39328:SF1">
    <property type="entry name" value="BLL2871 PROTEIN"/>
    <property type="match status" value="1"/>
</dbReference>
<comment type="caution">
    <text evidence="1">The sequence shown here is derived from an EMBL/GenBank/DDBJ whole genome shotgun (WGS) entry which is preliminary data.</text>
</comment>
<organism evidence="1 2">
    <name type="scientific">Reyranella soli</name>
    <dbReference type="NCBI Taxonomy" id="1230389"/>
    <lineage>
        <taxon>Bacteria</taxon>
        <taxon>Pseudomonadati</taxon>
        <taxon>Pseudomonadota</taxon>
        <taxon>Alphaproteobacteria</taxon>
        <taxon>Hyphomicrobiales</taxon>
        <taxon>Reyranellaceae</taxon>
        <taxon>Reyranella</taxon>
    </lineage>
</organism>
<dbReference type="InterPro" id="IPR029055">
    <property type="entry name" value="Ntn_hydrolases_N"/>
</dbReference>
<reference evidence="1 2" key="1">
    <citation type="submission" date="2019-07" db="EMBL/GenBank/DDBJ databases">
        <title>Whole genome shotgun sequence of Reyranella soli NBRC 108950.</title>
        <authorList>
            <person name="Hosoyama A."/>
            <person name="Uohara A."/>
            <person name="Ohji S."/>
            <person name="Ichikawa N."/>
        </authorList>
    </citation>
    <scope>NUCLEOTIDE SEQUENCE [LARGE SCALE GENOMIC DNA]</scope>
    <source>
        <strain evidence="1 2">NBRC 108950</strain>
    </source>
</reference>
<keyword evidence="2" id="KW-1185">Reference proteome</keyword>
<dbReference type="InterPro" id="IPR010430">
    <property type="entry name" value="DUF1028"/>
</dbReference>
<sequence>MLGAVVTTSSMAVGGRCAYASANVGAVLTQHRTDPRLGPKMLARLREGMAPADIISGFEKTEPGLGWRQLALIDAKGQAAFFNGGNIYSICKGRVGGDCVAVGNILRNTDVVDAMVQSFEANEAQPLAERLMRAIEAGDAAGGELKQIKSAGLVVAHQESFPFVDLRVDLSPRPLQDLRFLWELYQPTAEEYVGRAVNPDGAPRAL</sequence>
<dbReference type="AlphaFoldDB" id="A0A512NJC8"/>
<dbReference type="Pfam" id="PF06267">
    <property type="entry name" value="DUF1028"/>
    <property type="match status" value="1"/>
</dbReference>
<dbReference type="SUPFAM" id="SSF56235">
    <property type="entry name" value="N-terminal nucleophile aminohydrolases (Ntn hydrolases)"/>
    <property type="match status" value="1"/>
</dbReference>